<accession>A0A0M9DNK2</accession>
<protein>
    <submittedName>
        <fullName evidence="1">Dehydrogenase</fullName>
    </submittedName>
</protein>
<gene>
    <name evidence="1" type="ORF">ADM90_02520</name>
</gene>
<dbReference type="NCBIfam" id="TIGR01409">
    <property type="entry name" value="TAT_signal_seq"/>
    <property type="match status" value="1"/>
</dbReference>
<keyword evidence="2" id="KW-1185">Reference proteome</keyword>
<dbReference type="AlphaFoldDB" id="A0A0M9DNK2"/>
<proteinExistence type="predicted"/>
<dbReference type="EMBL" id="LGCI01000003">
    <property type="protein sequence ID" value="KOY83792.1"/>
    <property type="molecule type" value="Genomic_DNA"/>
</dbReference>
<dbReference type="InterPro" id="IPR019546">
    <property type="entry name" value="TAT_signal_bac_arc"/>
</dbReference>
<dbReference type="PROSITE" id="PS51318">
    <property type="entry name" value="TAT"/>
    <property type="match status" value="1"/>
</dbReference>
<dbReference type="RefSeq" id="WP_053993494.1">
    <property type="nucleotide sequence ID" value="NZ_CP065643.1"/>
</dbReference>
<dbReference type="InterPro" id="IPR006311">
    <property type="entry name" value="TAT_signal"/>
</dbReference>
<dbReference type="InterPro" id="IPR027056">
    <property type="entry name" value="Gluconate_2DH_su3"/>
</dbReference>
<dbReference type="Pfam" id="PF13618">
    <property type="entry name" value="Gluconate_2-dh3"/>
    <property type="match status" value="1"/>
</dbReference>
<comment type="caution">
    <text evidence="1">The sequence shown here is derived from an EMBL/GenBank/DDBJ whole genome shotgun (WGS) entry which is preliminary data.</text>
</comment>
<dbReference type="Proteomes" id="UP000037977">
    <property type="component" value="Unassembled WGS sequence"/>
</dbReference>
<organism evidence="1 2">
    <name type="scientific">Lysinibacillus macroides</name>
    <dbReference type="NCBI Taxonomy" id="33935"/>
    <lineage>
        <taxon>Bacteria</taxon>
        <taxon>Bacillati</taxon>
        <taxon>Bacillota</taxon>
        <taxon>Bacilli</taxon>
        <taxon>Bacillales</taxon>
        <taxon>Bacillaceae</taxon>
        <taxon>Lysinibacillus</taxon>
    </lineage>
</organism>
<name>A0A0M9DNK2_9BACI</name>
<sequence>MSTDKNNVSRRDFLKTTGIAAGTLVGGGLIGGLVGYNINGKGTSTMEHGGHGATNEATASPKAKMFFRRDTDFNILAKATERIFPEDDLGPGAIGLDVPYFIDHQLAGQYGSNSKEYMQGPFDVGAPTQGYQSRLTRAEIFRQGIQKLEDEAQKRYQKSFNDLEGSQMDEILTAFQKGEVEMVGVTSAFFFTLLRAATLEGAYSDPMYGGNRNMDGWRMKNFPGHQMAYIAQIEDPKFQKIEPNSLGNH</sequence>
<dbReference type="STRING" id="33935.ADM90_02520"/>
<evidence type="ECO:0000313" key="1">
    <source>
        <dbReference type="EMBL" id="KOY83792.1"/>
    </source>
</evidence>
<evidence type="ECO:0000313" key="2">
    <source>
        <dbReference type="Proteomes" id="UP000037977"/>
    </source>
</evidence>
<reference evidence="1 2" key="1">
    <citation type="submission" date="2015-07" db="EMBL/GenBank/DDBJ databases">
        <title>Genome sequencing project for genomic taxonomy and phylogenomics of Bacillus-like bacteria.</title>
        <authorList>
            <person name="Liu B."/>
            <person name="Wang J."/>
            <person name="Zhu Y."/>
            <person name="Liu G."/>
            <person name="Chen Q."/>
            <person name="Chen Z."/>
            <person name="Che J."/>
            <person name="Ge C."/>
            <person name="Shi H."/>
            <person name="Pan Z."/>
            <person name="Liu X."/>
        </authorList>
    </citation>
    <scope>NUCLEOTIDE SEQUENCE [LARGE SCALE GENOMIC DNA]</scope>
    <source>
        <strain evidence="1 2">DSM 54</strain>
    </source>
</reference>
<dbReference type="OrthoDB" id="8400810at2"/>
<dbReference type="PATRIC" id="fig|33935.3.peg.4698"/>